<dbReference type="KEGG" id="asla:NCTC11923_00837"/>
<dbReference type="EMBL" id="LR134363">
    <property type="protein sequence ID" value="VEG74214.1"/>
    <property type="molecule type" value="Genomic_DNA"/>
</dbReference>
<dbReference type="Gene3D" id="1.25.40.10">
    <property type="entry name" value="Tetratricopeptide repeat domain"/>
    <property type="match status" value="1"/>
</dbReference>
<name>A0A448KBB6_9ACTO</name>
<feature type="region of interest" description="Disordered" evidence="1">
    <location>
        <begin position="1"/>
        <end position="67"/>
    </location>
</feature>
<feature type="compositionally biased region" description="Basic and acidic residues" evidence="1">
    <location>
        <begin position="288"/>
        <end position="301"/>
    </location>
</feature>
<feature type="compositionally biased region" description="Low complexity" evidence="1">
    <location>
        <begin position="48"/>
        <end position="57"/>
    </location>
</feature>
<dbReference type="RefSeq" id="WP_051281144.1">
    <property type="nucleotide sequence ID" value="NZ_CBCRWE010000054.1"/>
</dbReference>
<feature type="region of interest" description="Disordered" evidence="1">
    <location>
        <begin position="202"/>
        <end position="320"/>
    </location>
</feature>
<accession>A0A448KBB6</accession>
<dbReference type="Proteomes" id="UP000276899">
    <property type="component" value="Chromosome"/>
</dbReference>
<keyword evidence="2" id="KW-1133">Transmembrane helix</keyword>
<feature type="compositionally biased region" description="Low complexity" evidence="1">
    <location>
        <begin position="234"/>
        <end position="283"/>
    </location>
</feature>
<keyword evidence="2" id="KW-0472">Membrane</keyword>
<organism evidence="3 4">
    <name type="scientific">Actinomyces slackii</name>
    <dbReference type="NCBI Taxonomy" id="52774"/>
    <lineage>
        <taxon>Bacteria</taxon>
        <taxon>Bacillati</taxon>
        <taxon>Actinomycetota</taxon>
        <taxon>Actinomycetes</taxon>
        <taxon>Actinomycetales</taxon>
        <taxon>Actinomycetaceae</taxon>
        <taxon>Actinomyces</taxon>
    </lineage>
</organism>
<feature type="compositionally biased region" description="Pro residues" evidence="1">
    <location>
        <begin position="223"/>
        <end position="233"/>
    </location>
</feature>
<evidence type="ECO:0000313" key="3">
    <source>
        <dbReference type="EMBL" id="VEG74214.1"/>
    </source>
</evidence>
<protein>
    <recommendedName>
        <fullName evidence="5">Tetratricopeptide repeat protein</fullName>
    </recommendedName>
</protein>
<sequence length="320" mass="34234">MRLSPRRRKRQPDATQDPTRQEQAPQEGQDLPQDAPGTAPDARDAADVTDVMDAAGDPGPEDPRRRAERLRRRRRLLLIGALPALLVTALVVWSSLVFGLTMAANRAYGSGDLATATSRYRTVASLNPWLEQWRVHYNLGTALLAAGQAEAAQGSLEEALRTVPVATQTDPNTGLKPAQSPECRVRYNLSLSHLAQARVLQAAGDEQGSQDRVAKAQEAAESCPPPEPEPDPSQTPSGEPTAPASQSPTPQESSTASQSPSPQESSSPGETSTPSPGQTSSAQVTQTPDDRAQRLRERNGEEQSSTTKPKDDSSSGVKPW</sequence>
<evidence type="ECO:0000313" key="4">
    <source>
        <dbReference type="Proteomes" id="UP000276899"/>
    </source>
</evidence>
<proteinExistence type="predicted"/>
<gene>
    <name evidence="3" type="ORF">NCTC11923_00837</name>
</gene>
<feature type="compositionally biased region" description="Polar residues" evidence="1">
    <location>
        <begin position="13"/>
        <end position="26"/>
    </location>
</feature>
<dbReference type="STRING" id="1278298.GCA_000428685_01907"/>
<dbReference type="InterPro" id="IPR011990">
    <property type="entry name" value="TPR-like_helical_dom_sf"/>
</dbReference>
<evidence type="ECO:0000256" key="2">
    <source>
        <dbReference type="SAM" id="Phobius"/>
    </source>
</evidence>
<dbReference type="SUPFAM" id="SSF48452">
    <property type="entry name" value="TPR-like"/>
    <property type="match status" value="1"/>
</dbReference>
<evidence type="ECO:0000256" key="1">
    <source>
        <dbReference type="SAM" id="MobiDB-lite"/>
    </source>
</evidence>
<feature type="compositionally biased region" description="Basic residues" evidence="1">
    <location>
        <begin position="1"/>
        <end position="10"/>
    </location>
</feature>
<feature type="transmembrane region" description="Helical" evidence="2">
    <location>
        <begin position="76"/>
        <end position="100"/>
    </location>
</feature>
<dbReference type="AlphaFoldDB" id="A0A448KBB6"/>
<keyword evidence="2" id="KW-0812">Transmembrane</keyword>
<keyword evidence="4" id="KW-1185">Reference proteome</keyword>
<evidence type="ECO:0008006" key="5">
    <source>
        <dbReference type="Google" id="ProtNLM"/>
    </source>
</evidence>
<reference evidence="3 4" key="1">
    <citation type="submission" date="2018-12" db="EMBL/GenBank/DDBJ databases">
        <authorList>
            <consortium name="Pathogen Informatics"/>
        </authorList>
    </citation>
    <scope>NUCLEOTIDE SEQUENCE [LARGE SCALE GENOMIC DNA]</scope>
    <source>
        <strain evidence="3 4">NCTC11923</strain>
    </source>
</reference>